<reference evidence="5 6" key="1">
    <citation type="submission" date="2017-04" db="EMBL/GenBank/DDBJ databases">
        <title>Kefir bacterial isolates.</title>
        <authorList>
            <person name="Kim Y."/>
            <person name="Blasche S."/>
            <person name="Patil K.R."/>
        </authorList>
    </citation>
    <scope>NUCLEOTIDE SEQUENCE [LARGE SCALE GENOMIC DNA]</scope>
    <source>
        <strain evidence="5 6">OG2</strain>
    </source>
</reference>
<dbReference type="PANTHER" id="PTHR43280:SF2">
    <property type="entry name" value="HTH-TYPE TRANSCRIPTIONAL REGULATOR EXSA"/>
    <property type="match status" value="1"/>
</dbReference>
<gene>
    <name evidence="5" type="ORF">B8W98_04110</name>
</gene>
<dbReference type="RefSeq" id="WP_095354459.1">
    <property type="nucleotide sequence ID" value="NZ_NCXI01000020.1"/>
</dbReference>
<comment type="caution">
    <text evidence="5">The sequence shown here is derived from an EMBL/GenBank/DDBJ whole genome shotgun (WGS) entry which is preliminary data.</text>
</comment>
<evidence type="ECO:0000256" key="1">
    <source>
        <dbReference type="ARBA" id="ARBA00023015"/>
    </source>
</evidence>
<dbReference type="GO" id="GO:0003700">
    <property type="term" value="F:DNA-binding transcription factor activity"/>
    <property type="evidence" value="ECO:0007669"/>
    <property type="project" value="InterPro"/>
</dbReference>
<dbReference type="InterPro" id="IPR018060">
    <property type="entry name" value="HTH_AraC"/>
</dbReference>
<dbReference type="Gene3D" id="1.10.10.60">
    <property type="entry name" value="Homeodomain-like"/>
    <property type="match status" value="2"/>
</dbReference>
<organism evidence="5 6">
    <name type="scientific">Lentilactobacillus parakefiri</name>
    <dbReference type="NCBI Taxonomy" id="152332"/>
    <lineage>
        <taxon>Bacteria</taxon>
        <taxon>Bacillati</taxon>
        <taxon>Bacillota</taxon>
        <taxon>Bacilli</taxon>
        <taxon>Lactobacillales</taxon>
        <taxon>Lactobacillaceae</taxon>
        <taxon>Lentilactobacillus</taxon>
    </lineage>
</organism>
<dbReference type="InterPro" id="IPR009057">
    <property type="entry name" value="Homeodomain-like_sf"/>
</dbReference>
<dbReference type="GO" id="GO:0043565">
    <property type="term" value="F:sequence-specific DNA binding"/>
    <property type="evidence" value="ECO:0007669"/>
    <property type="project" value="InterPro"/>
</dbReference>
<proteinExistence type="predicted"/>
<name>A0A269YIB7_9LACO</name>
<dbReference type="SMART" id="SM00342">
    <property type="entry name" value="HTH_ARAC"/>
    <property type="match status" value="1"/>
</dbReference>
<keyword evidence="2" id="KW-0238">DNA-binding</keyword>
<protein>
    <submittedName>
        <fullName evidence="5">AraC family transcriptional regulator</fullName>
    </submittedName>
</protein>
<sequence>MLFSTFTMEKTLLYYKGGEFLAHKGWHHRRMYHKGDYALILCIKGPIYLQIGDQRYTLNAHEDDMTEKVKASTSKKRQIFLPRYFKLADYEEATILIHQILSIHNELSFIEERDYLVSALLIQLYKSYFNRPDANEDSSRINSLKEWIRANMSSTLTVAEIADRSHLNPDYLTRLFKQCTGLTTLQYLNHVKIEVATLLLIRTDMSIKQIADNSYFNDPKVFMRRFKSATGLSPTEYRKSYNLIHLNNPHVDPQIPIPKRIADSIDYNPENGDIPE</sequence>
<evidence type="ECO:0000256" key="2">
    <source>
        <dbReference type="ARBA" id="ARBA00023125"/>
    </source>
</evidence>
<dbReference type="AlphaFoldDB" id="A0A269YIB7"/>
<dbReference type="EMBL" id="NCXI01000020">
    <property type="protein sequence ID" value="PAK85169.1"/>
    <property type="molecule type" value="Genomic_DNA"/>
</dbReference>
<dbReference type="SUPFAM" id="SSF46689">
    <property type="entry name" value="Homeodomain-like"/>
    <property type="match status" value="2"/>
</dbReference>
<dbReference type="Proteomes" id="UP000216802">
    <property type="component" value="Unassembled WGS sequence"/>
</dbReference>
<accession>A0A269YIB7</accession>
<evidence type="ECO:0000259" key="4">
    <source>
        <dbReference type="PROSITE" id="PS01124"/>
    </source>
</evidence>
<dbReference type="PROSITE" id="PS01124">
    <property type="entry name" value="HTH_ARAC_FAMILY_2"/>
    <property type="match status" value="1"/>
</dbReference>
<dbReference type="SUPFAM" id="SSF51215">
    <property type="entry name" value="Regulatory protein AraC"/>
    <property type="match status" value="1"/>
</dbReference>
<keyword evidence="3" id="KW-0804">Transcription</keyword>
<keyword evidence="1" id="KW-0805">Transcription regulation</keyword>
<feature type="domain" description="HTH araC/xylS-type" evidence="4">
    <location>
        <begin position="142"/>
        <end position="240"/>
    </location>
</feature>
<dbReference type="Pfam" id="PF12833">
    <property type="entry name" value="HTH_18"/>
    <property type="match status" value="1"/>
</dbReference>
<dbReference type="PANTHER" id="PTHR43280">
    <property type="entry name" value="ARAC-FAMILY TRANSCRIPTIONAL REGULATOR"/>
    <property type="match status" value="1"/>
</dbReference>
<evidence type="ECO:0000313" key="5">
    <source>
        <dbReference type="EMBL" id="PAK85169.1"/>
    </source>
</evidence>
<evidence type="ECO:0000313" key="6">
    <source>
        <dbReference type="Proteomes" id="UP000216802"/>
    </source>
</evidence>
<evidence type="ECO:0000256" key="3">
    <source>
        <dbReference type="ARBA" id="ARBA00023163"/>
    </source>
</evidence>
<dbReference type="InterPro" id="IPR037923">
    <property type="entry name" value="HTH-like"/>
</dbReference>